<dbReference type="PANTHER" id="PTHR47515:SF1">
    <property type="entry name" value="BLR2054 PROTEIN"/>
    <property type="match status" value="1"/>
</dbReference>
<feature type="domain" description="Integrase catalytic" evidence="1">
    <location>
        <begin position="112"/>
        <end position="273"/>
    </location>
</feature>
<dbReference type="InterPro" id="IPR012337">
    <property type="entry name" value="RNaseH-like_sf"/>
</dbReference>
<organism evidence="2 4">
    <name type="scientific">Jannaschia pohangensis</name>
    <dbReference type="NCBI Taxonomy" id="390807"/>
    <lineage>
        <taxon>Bacteria</taxon>
        <taxon>Pseudomonadati</taxon>
        <taxon>Pseudomonadota</taxon>
        <taxon>Alphaproteobacteria</taxon>
        <taxon>Rhodobacterales</taxon>
        <taxon>Roseobacteraceae</taxon>
        <taxon>Jannaschia</taxon>
    </lineage>
</organism>
<dbReference type="EMBL" id="FORA01000003">
    <property type="protein sequence ID" value="SFJ26167.1"/>
    <property type="molecule type" value="Genomic_DNA"/>
</dbReference>
<protein>
    <submittedName>
        <fullName evidence="2">Putative transposase</fullName>
    </submittedName>
</protein>
<dbReference type="PROSITE" id="PS50994">
    <property type="entry name" value="INTEGRASE"/>
    <property type="match status" value="1"/>
</dbReference>
<dbReference type="EMBL" id="FORA01000004">
    <property type="protein sequence ID" value="SFJ49494.1"/>
    <property type="molecule type" value="Genomic_DNA"/>
</dbReference>
<dbReference type="Pfam" id="PF13683">
    <property type="entry name" value="rve_3"/>
    <property type="match status" value="1"/>
</dbReference>
<evidence type="ECO:0000259" key="1">
    <source>
        <dbReference type="PROSITE" id="PS50994"/>
    </source>
</evidence>
<evidence type="ECO:0000313" key="3">
    <source>
        <dbReference type="EMBL" id="SFJ49494.1"/>
    </source>
</evidence>
<dbReference type="SUPFAM" id="SSF53098">
    <property type="entry name" value="Ribonuclease H-like"/>
    <property type="match status" value="1"/>
</dbReference>
<dbReference type="GO" id="GO:0015074">
    <property type="term" value="P:DNA integration"/>
    <property type="evidence" value="ECO:0007669"/>
    <property type="project" value="InterPro"/>
</dbReference>
<keyword evidence="4" id="KW-1185">Reference proteome</keyword>
<dbReference type="AlphaFoldDB" id="A0A1I3PY43"/>
<dbReference type="InterPro" id="IPR048020">
    <property type="entry name" value="Transpos_IS3"/>
</dbReference>
<dbReference type="InterPro" id="IPR001584">
    <property type="entry name" value="Integrase_cat-core"/>
</dbReference>
<dbReference type="PANTHER" id="PTHR47515">
    <property type="entry name" value="LOW CALCIUM RESPONSE LOCUS PROTEIN T"/>
    <property type="match status" value="1"/>
</dbReference>
<proteinExistence type="predicted"/>
<feature type="non-terminal residue" evidence="2">
    <location>
        <position position="292"/>
    </location>
</feature>
<dbReference type="STRING" id="390807.SAMN04488095_2337"/>
<dbReference type="Pfam" id="PF13276">
    <property type="entry name" value="HTH_21"/>
    <property type="match status" value="1"/>
</dbReference>
<accession>A0A1I3PY43</accession>
<dbReference type="Gene3D" id="3.30.420.10">
    <property type="entry name" value="Ribonuclease H-like superfamily/Ribonuclease H"/>
    <property type="match status" value="1"/>
</dbReference>
<evidence type="ECO:0000313" key="4">
    <source>
        <dbReference type="Proteomes" id="UP000199110"/>
    </source>
</evidence>
<gene>
    <name evidence="2" type="ORF">SAMN04488095_2337</name>
    <name evidence="3" type="ORF">SAMN04488095_2886</name>
</gene>
<dbReference type="InterPro" id="IPR036397">
    <property type="entry name" value="RNaseH_sf"/>
</dbReference>
<name>A0A1I3PY43_9RHOB</name>
<dbReference type="NCBIfam" id="NF033516">
    <property type="entry name" value="transpos_IS3"/>
    <property type="match status" value="1"/>
</dbReference>
<dbReference type="GO" id="GO:0003676">
    <property type="term" value="F:nucleic acid binding"/>
    <property type="evidence" value="ECO:0007669"/>
    <property type="project" value="InterPro"/>
</dbReference>
<dbReference type="Proteomes" id="UP000199110">
    <property type="component" value="Unassembled WGS sequence"/>
</dbReference>
<dbReference type="InterPro" id="IPR025948">
    <property type="entry name" value="HTH-like_dom"/>
</dbReference>
<reference evidence="2 4" key="1">
    <citation type="submission" date="2016-10" db="EMBL/GenBank/DDBJ databases">
        <authorList>
            <person name="de Groot N.N."/>
        </authorList>
    </citation>
    <scope>NUCLEOTIDE SEQUENCE [LARGE SCALE GENOMIC DNA]</scope>
    <source>
        <strain evidence="2 4">DSM 19073</strain>
    </source>
</reference>
<sequence length="292" mass="33279">MVTPAARREAVAILVEKHEMSERRACAVIGADRTSIRYRSRRPDDHDLRERLRALASERRRFGYRRLHVLLRREGHVVNRKKTQRLYREEGLTVRKRRGRKKATGTRAPLLTVATPNARWSVDFVHDQFAQGRRFRIFNVIDDVTKECLAAVVDTSISGRRVARELTALIARRGKPDLIVSDHGTEFTSNAMLAWSEETGVPWHFIAPGKPMPNGICEAFNSKMRDELLNETLFFGLDHAREAVARWVADYNLARPHSALDYQTPAAFAAQLTAMGDQLHETEAFRCSPIAP</sequence>
<evidence type="ECO:0000313" key="2">
    <source>
        <dbReference type="EMBL" id="SFJ26167.1"/>
    </source>
</evidence>